<gene>
    <name evidence="2" type="ORF">PS732_02044</name>
</gene>
<evidence type="ECO:0000313" key="3">
    <source>
        <dbReference type="Proteomes" id="UP000325779"/>
    </source>
</evidence>
<keyword evidence="1" id="KW-1133">Transmembrane helix</keyword>
<reference evidence="2 3" key="1">
    <citation type="submission" date="2019-09" db="EMBL/GenBank/DDBJ databases">
        <authorList>
            <person name="Chandra G."/>
            <person name="Truman W A."/>
        </authorList>
    </citation>
    <scope>NUCLEOTIDE SEQUENCE [LARGE SCALE GENOMIC DNA]</scope>
    <source>
        <strain evidence="2">PS732</strain>
    </source>
</reference>
<keyword evidence="1" id="KW-0472">Membrane</keyword>
<evidence type="ECO:0000313" key="2">
    <source>
        <dbReference type="EMBL" id="VVO85007.1"/>
    </source>
</evidence>
<keyword evidence="1" id="KW-0812">Transmembrane</keyword>
<name>A0ABD7VE82_PSEFL</name>
<dbReference type="Proteomes" id="UP000325779">
    <property type="component" value="Unassembled WGS sequence"/>
</dbReference>
<organism evidence="2 3">
    <name type="scientific">Pseudomonas fluorescens</name>
    <dbReference type="NCBI Taxonomy" id="294"/>
    <lineage>
        <taxon>Bacteria</taxon>
        <taxon>Pseudomonadati</taxon>
        <taxon>Pseudomonadota</taxon>
        <taxon>Gammaproteobacteria</taxon>
        <taxon>Pseudomonadales</taxon>
        <taxon>Pseudomonadaceae</taxon>
        <taxon>Pseudomonas</taxon>
    </lineage>
</organism>
<dbReference type="EMBL" id="CABVIJ010000007">
    <property type="protein sequence ID" value="VVO85007.1"/>
    <property type="molecule type" value="Genomic_DNA"/>
</dbReference>
<evidence type="ECO:0000256" key="1">
    <source>
        <dbReference type="SAM" id="Phobius"/>
    </source>
</evidence>
<dbReference type="AlphaFoldDB" id="A0ABD7VE82"/>
<comment type="caution">
    <text evidence="2">The sequence shown here is derived from an EMBL/GenBank/DDBJ whole genome shotgun (WGS) entry which is preliminary data.</text>
</comment>
<sequence length="130" mass="14747">MGITRFDFFLKLIAFVCQFDKGLKILGTCVLVIRAECEFGNSHPALGEFHDGIDVWGHQVFQCEDVDLHTLELLFVDLAGFNQLFVKRLVILQVLPRRRNLFTAGIEHFVAVSFCFVALFNVLVDCIPSL</sequence>
<feature type="transmembrane region" description="Helical" evidence="1">
    <location>
        <begin position="101"/>
        <end position="124"/>
    </location>
</feature>
<proteinExistence type="predicted"/>
<accession>A0ABD7VE82</accession>
<protein>
    <submittedName>
        <fullName evidence="2">Uncharacterized protein</fullName>
    </submittedName>
</protein>